<keyword evidence="5" id="KW-1185">Reference proteome</keyword>
<dbReference type="RefSeq" id="WP_173283924.1">
    <property type="nucleotide sequence ID" value="NZ_CP054020.1"/>
</dbReference>
<keyword evidence="1 2" id="KW-0129">CBS domain</keyword>
<dbReference type="SUPFAM" id="SSF54631">
    <property type="entry name" value="CBS-domain pair"/>
    <property type="match status" value="1"/>
</dbReference>
<accession>A0A7D4TEW5</accession>
<name>A0A7D4TEW5_9GAMM</name>
<dbReference type="PANTHER" id="PTHR43080:SF2">
    <property type="entry name" value="CBS DOMAIN-CONTAINING PROTEIN"/>
    <property type="match status" value="1"/>
</dbReference>
<dbReference type="EMBL" id="CP054020">
    <property type="protein sequence ID" value="QKI88328.1"/>
    <property type="molecule type" value="Genomic_DNA"/>
</dbReference>
<dbReference type="AlphaFoldDB" id="A0A7D4TEW5"/>
<evidence type="ECO:0000313" key="4">
    <source>
        <dbReference type="EMBL" id="QKI88328.1"/>
    </source>
</evidence>
<evidence type="ECO:0000259" key="3">
    <source>
        <dbReference type="PROSITE" id="PS51371"/>
    </source>
</evidence>
<protein>
    <submittedName>
        <fullName evidence="4">CBS domain-containing protein</fullName>
    </submittedName>
</protein>
<dbReference type="InterPro" id="IPR046342">
    <property type="entry name" value="CBS_dom_sf"/>
</dbReference>
<sequence length="210" mass="23718">MFAIYNIQGRRFRSSLEQLHKVHQPNAGQAPNLHEDVARDQTFSISGSDSEDTAETAANARHLQAYRKMLQLNERSVLVHAYQIMSQPVATLDSRTTLKQALEIFEKGSFQQMPVLNAQQSLVGLLTYQQLFKVSLHDRLPAETLVTEFMNPEVITVDPVSDVRRVAQVLYEYQLSALPVVNEQDNLVGIISKTDLLKALMMDPPLSLWV</sequence>
<evidence type="ECO:0000313" key="5">
    <source>
        <dbReference type="Proteomes" id="UP000504724"/>
    </source>
</evidence>
<feature type="domain" description="CBS" evidence="3">
    <location>
        <begin position="85"/>
        <end position="143"/>
    </location>
</feature>
<dbReference type="SMART" id="SM00116">
    <property type="entry name" value="CBS"/>
    <property type="match status" value="2"/>
</dbReference>
<organism evidence="4 5">
    <name type="scientific">Thiomicrorhabdus xiamenensis</name>
    <dbReference type="NCBI Taxonomy" id="2739063"/>
    <lineage>
        <taxon>Bacteria</taxon>
        <taxon>Pseudomonadati</taxon>
        <taxon>Pseudomonadota</taxon>
        <taxon>Gammaproteobacteria</taxon>
        <taxon>Thiotrichales</taxon>
        <taxon>Piscirickettsiaceae</taxon>
        <taxon>Thiomicrorhabdus</taxon>
    </lineage>
</organism>
<dbReference type="InterPro" id="IPR051257">
    <property type="entry name" value="Diverse_CBS-Domain"/>
</dbReference>
<dbReference type="Gene3D" id="3.10.580.10">
    <property type="entry name" value="CBS-domain"/>
    <property type="match status" value="1"/>
</dbReference>
<dbReference type="Proteomes" id="UP000504724">
    <property type="component" value="Chromosome"/>
</dbReference>
<proteinExistence type="predicted"/>
<evidence type="ECO:0000256" key="2">
    <source>
        <dbReference type="PROSITE-ProRule" id="PRU00703"/>
    </source>
</evidence>
<reference evidence="4 5" key="1">
    <citation type="submission" date="2020-05" db="EMBL/GenBank/DDBJ databases">
        <title>Thiomicrorhabdus sediminis sp.nov. and Thiomicrorhabdus xiamenensis sp.nov., novel sulfur-oxidizing bacteria isolated from coastal sediment.</title>
        <authorList>
            <person name="Liu X."/>
        </authorList>
    </citation>
    <scope>NUCLEOTIDE SEQUENCE [LARGE SCALE GENOMIC DNA]</scope>
    <source>
        <strain evidence="4 5">G2</strain>
    </source>
</reference>
<dbReference type="KEGG" id="txa:HQN79_01415"/>
<dbReference type="PANTHER" id="PTHR43080">
    <property type="entry name" value="CBS DOMAIN-CONTAINING PROTEIN CBSX3, MITOCHONDRIAL"/>
    <property type="match status" value="1"/>
</dbReference>
<evidence type="ECO:0000256" key="1">
    <source>
        <dbReference type="ARBA" id="ARBA00023122"/>
    </source>
</evidence>
<dbReference type="Pfam" id="PF00571">
    <property type="entry name" value="CBS"/>
    <property type="match status" value="2"/>
</dbReference>
<gene>
    <name evidence="4" type="ORF">HQN79_01415</name>
</gene>
<feature type="domain" description="CBS" evidence="3">
    <location>
        <begin position="150"/>
        <end position="208"/>
    </location>
</feature>
<dbReference type="PROSITE" id="PS51371">
    <property type="entry name" value="CBS"/>
    <property type="match status" value="2"/>
</dbReference>
<dbReference type="InterPro" id="IPR000644">
    <property type="entry name" value="CBS_dom"/>
</dbReference>